<dbReference type="KEGG" id="sdl:Sdel_2152"/>
<dbReference type="InterPro" id="IPR012675">
    <property type="entry name" value="Beta-grasp_dom_sf"/>
</dbReference>
<dbReference type="STRING" id="525898.Sdel_2152"/>
<reference evidence="2" key="1">
    <citation type="submission" date="2009-11" db="EMBL/GenBank/DDBJ databases">
        <title>The complete genome of Sulfurospirillum deleyianum DSM 6946.</title>
        <authorList>
            <consortium name="US DOE Joint Genome Institute (JGI-PGF)"/>
            <person name="Lucas S."/>
            <person name="Copeland A."/>
            <person name="Lapidus A."/>
            <person name="Glavina del Rio T."/>
            <person name="Dalin E."/>
            <person name="Tice H."/>
            <person name="Bruce D."/>
            <person name="Goodwin L."/>
            <person name="Pitluck S."/>
            <person name="Kyrpides N."/>
            <person name="Mavromatis K."/>
            <person name="Ivanova N."/>
            <person name="Ovchinnikova G."/>
            <person name="Munk A.C."/>
            <person name="Lu M."/>
            <person name="Brettin T."/>
            <person name="Detter J.C."/>
            <person name="Han C."/>
            <person name="Tapia R."/>
            <person name="Larimer F."/>
            <person name="Land M."/>
            <person name="Hauser L."/>
            <person name="Markowitz V."/>
            <person name="Cheng J.F."/>
            <person name="Hugenholtz P."/>
            <person name="Woyke T."/>
            <person name="Wu D."/>
            <person name="Aumann P."/>
            <person name="Schneider S."/>
            <person name="Lang E."/>
            <person name="Spring S."/>
            <person name="Klenk H.P."/>
            <person name="Eisen J.A."/>
        </authorList>
    </citation>
    <scope>NUCLEOTIDE SEQUENCE [LARGE SCALE GENOMIC DNA]</scope>
    <source>
        <strain evidence="2">ATCC 51133 / DSM 6946 / 5175</strain>
    </source>
</reference>
<dbReference type="Proteomes" id="UP000002222">
    <property type="component" value="Chromosome"/>
</dbReference>
<accession>D1B4Z4</accession>
<dbReference type="Gene3D" id="3.10.20.30">
    <property type="match status" value="1"/>
</dbReference>
<organism evidence="1 2">
    <name type="scientific">Sulfurospirillum deleyianum (strain ATCC 51133 / DSM 6946 / 5175)</name>
    <dbReference type="NCBI Taxonomy" id="525898"/>
    <lineage>
        <taxon>Bacteria</taxon>
        <taxon>Pseudomonadati</taxon>
        <taxon>Campylobacterota</taxon>
        <taxon>Epsilonproteobacteria</taxon>
        <taxon>Campylobacterales</taxon>
        <taxon>Sulfurospirillaceae</taxon>
        <taxon>Sulfurospirillum</taxon>
    </lineage>
</organism>
<dbReference type="InterPro" id="IPR016155">
    <property type="entry name" value="Mopterin_synth/thiamin_S_b"/>
</dbReference>
<dbReference type="InterPro" id="IPR003749">
    <property type="entry name" value="ThiS/MoaD-like"/>
</dbReference>
<dbReference type="HOGENOM" id="CLU_2699653_0_0_7"/>
<evidence type="ECO:0000313" key="1">
    <source>
        <dbReference type="EMBL" id="ACZ13164.1"/>
    </source>
</evidence>
<dbReference type="SUPFAM" id="SSF54285">
    <property type="entry name" value="MoaD/ThiS"/>
    <property type="match status" value="1"/>
</dbReference>
<protein>
    <submittedName>
        <fullName evidence="1">ThiamineS protein</fullName>
    </submittedName>
</protein>
<gene>
    <name evidence="1" type="ordered locus">Sdel_2152</name>
</gene>
<dbReference type="EMBL" id="CP001816">
    <property type="protein sequence ID" value="ACZ13164.1"/>
    <property type="molecule type" value="Genomic_DNA"/>
</dbReference>
<name>D1B4Z4_SULD5</name>
<proteinExistence type="predicted"/>
<dbReference type="eggNOG" id="COG1977">
    <property type="taxonomic scope" value="Bacteria"/>
</dbReference>
<sequence>MAKVEFLGPIGRPSLDVDIANLNELKDYFKEDKALQEWLGICAVAVNDTLVCDLNMPIASEDKISLLPPVCGG</sequence>
<dbReference type="OrthoDB" id="5339935at2"/>
<reference evidence="1 2" key="2">
    <citation type="journal article" date="2010" name="Stand. Genomic Sci.">
        <title>Complete genome sequence of Sulfurospirillum deleyianum type strain (5175).</title>
        <authorList>
            <person name="Sikorski J."/>
            <person name="Lapidus A."/>
            <person name="Copeland A."/>
            <person name="Glavina Del Rio T."/>
            <person name="Nolan M."/>
            <person name="Lucas S."/>
            <person name="Chen F."/>
            <person name="Tice H."/>
            <person name="Cheng J.F."/>
            <person name="Saunders E."/>
            <person name="Bruce D."/>
            <person name="Goodwin L."/>
            <person name="Pitluck S."/>
            <person name="Ovchinnikova G."/>
            <person name="Pati A."/>
            <person name="Ivanova N."/>
            <person name="Mavromatis K."/>
            <person name="Chen A."/>
            <person name="Palaniappan K."/>
            <person name="Chain P."/>
            <person name="Land M."/>
            <person name="Hauser L."/>
            <person name="Chang Y.J."/>
            <person name="Jeffries C.D."/>
            <person name="Brettin T."/>
            <person name="Detter J.C."/>
            <person name="Han C."/>
            <person name="Rohde M."/>
            <person name="Lang E."/>
            <person name="Spring S."/>
            <person name="Goker M."/>
            <person name="Bristow J."/>
            <person name="Eisen J.A."/>
            <person name="Markowitz V."/>
            <person name="Hugenholtz P."/>
            <person name="Kyrpides N.C."/>
            <person name="Klenk H.P."/>
        </authorList>
    </citation>
    <scope>NUCLEOTIDE SEQUENCE [LARGE SCALE GENOMIC DNA]</scope>
    <source>
        <strain evidence="2">ATCC 51133 / DSM 6946 / 5175</strain>
    </source>
</reference>
<dbReference type="Pfam" id="PF02597">
    <property type="entry name" value="ThiS"/>
    <property type="match status" value="1"/>
</dbReference>
<evidence type="ECO:0000313" key="2">
    <source>
        <dbReference type="Proteomes" id="UP000002222"/>
    </source>
</evidence>
<dbReference type="AlphaFoldDB" id="D1B4Z4"/>
<keyword evidence="2" id="KW-1185">Reference proteome</keyword>
<dbReference type="RefSeq" id="WP_012857909.1">
    <property type="nucleotide sequence ID" value="NC_013512.1"/>
</dbReference>